<dbReference type="SMART" id="SM00283">
    <property type="entry name" value="MA"/>
    <property type="match status" value="1"/>
</dbReference>
<reference evidence="4 5" key="1">
    <citation type="submission" date="2016-04" db="EMBL/GenBank/DDBJ databases">
        <title>Complete genome sequence of natural rubber-degrading, novel Gram-negative bacterium, Rhizobacter gummiphilus strain NS21.</title>
        <authorList>
            <person name="Tabata M."/>
            <person name="Kasai D."/>
            <person name="Fukuda M."/>
        </authorList>
    </citation>
    <scope>NUCLEOTIDE SEQUENCE [LARGE SCALE GENOMIC DNA]</scope>
    <source>
        <strain evidence="4 5">NS21</strain>
    </source>
</reference>
<dbReference type="InterPro" id="IPR024478">
    <property type="entry name" value="HlyB_4HB_MCP"/>
</dbReference>
<evidence type="ECO:0000313" key="5">
    <source>
        <dbReference type="Proteomes" id="UP000193427"/>
    </source>
</evidence>
<evidence type="ECO:0000256" key="2">
    <source>
        <dbReference type="ARBA" id="ARBA00022481"/>
    </source>
</evidence>
<evidence type="ECO:0000313" key="4">
    <source>
        <dbReference type="EMBL" id="ARN18521.1"/>
    </source>
</evidence>
<dbReference type="PROSITE" id="PS50885">
    <property type="entry name" value="HAMP"/>
    <property type="match status" value="1"/>
</dbReference>
<dbReference type="InterPro" id="IPR004090">
    <property type="entry name" value="Chemotax_Me-accpt_rcpt"/>
</dbReference>
<dbReference type="STRING" id="946333.A4W93_00515"/>
<dbReference type="GO" id="GO:0004888">
    <property type="term" value="F:transmembrane signaling receptor activity"/>
    <property type="evidence" value="ECO:0007669"/>
    <property type="project" value="InterPro"/>
</dbReference>
<evidence type="ECO:0000256" key="3">
    <source>
        <dbReference type="ARBA" id="ARBA00029447"/>
    </source>
</evidence>
<dbReference type="GO" id="GO:0005886">
    <property type="term" value="C:plasma membrane"/>
    <property type="evidence" value="ECO:0007669"/>
    <property type="project" value="TreeGrafter"/>
</dbReference>
<dbReference type="KEGG" id="rgu:A4W93_00515"/>
<dbReference type="PANTHER" id="PTHR43531:SF14">
    <property type="entry name" value="METHYL-ACCEPTING CHEMOTAXIS PROTEIN I-RELATED"/>
    <property type="match status" value="1"/>
</dbReference>
<sequence length="515" mass="53825">MFKNVSIRKRLGLVLGAILLLSLVTSVFSVLKLRELGTHIDGIVKDQLLVERAASEWLMHTTSGVQRAAAIAKSSDTALVDYFAPHTAAAVSRTTELQKTIEDHMDSPEEKALFDKVSELRKGYLAARQTVADLKKSGDAEGAGRAFNEKFEPASKEYVAGVKEMVAAQQEQLDAAAARIDALRAQTTTLLIASSLVSLVVGVVLALSLSRSILVPLRDAEAVARAIADMDLSGSSKGAHADDETGRLLKALDAMRVALRQSLQQVRGVVDGISTASTQIATGNQDLSTRTEQTASNLQQAASSMEQLTVTVRQTADSARTANQLAASAADVASRGGQVVSQVVTTMEEINASSRKISDIIGTIDGIAFQTNILALNAAVEAARAGEQGRGFAVVASEVRTLAQRSAQAAKEIKGLISASVESVESGSKLVNEAGATMGEIVASVQRVTDIIGEISSATNEQSIGLGAVNGAVTDLDQMTQQNAALVEESTAAAESLKDQAVKLSGAVGTFRLGA</sequence>
<dbReference type="RefSeq" id="WP_085748754.1">
    <property type="nucleotide sequence ID" value="NZ_BSPR01000010.1"/>
</dbReference>
<dbReference type="PRINTS" id="PR00260">
    <property type="entry name" value="CHEMTRNSDUCR"/>
</dbReference>
<comment type="similarity">
    <text evidence="3">Belongs to the methyl-accepting chemotaxis (MCP) protein family.</text>
</comment>
<dbReference type="Pfam" id="PF12729">
    <property type="entry name" value="4HB_MCP_1"/>
    <property type="match status" value="1"/>
</dbReference>
<dbReference type="Gene3D" id="1.10.287.950">
    <property type="entry name" value="Methyl-accepting chemotaxis protein"/>
    <property type="match status" value="1"/>
</dbReference>
<dbReference type="EMBL" id="CP015118">
    <property type="protein sequence ID" value="ARN18521.1"/>
    <property type="molecule type" value="Genomic_DNA"/>
</dbReference>
<dbReference type="InterPro" id="IPR004089">
    <property type="entry name" value="MCPsignal_dom"/>
</dbReference>
<protein>
    <submittedName>
        <fullName evidence="4">Uncharacterized protein</fullName>
    </submittedName>
</protein>
<dbReference type="GO" id="GO:0007165">
    <property type="term" value="P:signal transduction"/>
    <property type="evidence" value="ECO:0007669"/>
    <property type="project" value="InterPro"/>
</dbReference>
<keyword evidence="5" id="KW-1185">Reference proteome</keyword>
<keyword evidence="2" id="KW-0488">Methylation</keyword>
<dbReference type="PROSITE" id="PS50111">
    <property type="entry name" value="CHEMOTAXIS_TRANSDUC_2"/>
    <property type="match status" value="1"/>
</dbReference>
<dbReference type="Pfam" id="PF00672">
    <property type="entry name" value="HAMP"/>
    <property type="match status" value="1"/>
</dbReference>
<evidence type="ECO:0000256" key="1">
    <source>
        <dbReference type="ARBA" id="ARBA00004370"/>
    </source>
</evidence>
<name>A0A1W6L2L6_9BURK</name>
<comment type="subcellular location">
    <subcellularLocation>
        <location evidence="1">Membrane</location>
    </subcellularLocation>
</comment>
<dbReference type="GO" id="GO:0006935">
    <property type="term" value="P:chemotaxis"/>
    <property type="evidence" value="ECO:0007669"/>
    <property type="project" value="InterPro"/>
</dbReference>
<dbReference type="OrthoDB" id="5441488at2"/>
<dbReference type="Proteomes" id="UP000193427">
    <property type="component" value="Chromosome"/>
</dbReference>
<dbReference type="InterPro" id="IPR051310">
    <property type="entry name" value="MCP_chemotaxis"/>
</dbReference>
<dbReference type="InterPro" id="IPR003660">
    <property type="entry name" value="HAMP_dom"/>
</dbReference>
<dbReference type="FunFam" id="1.10.287.950:FF:000001">
    <property type="entry name" value="Methyl-accepting chemotaxis sensory transducer"/>
    <property type="match status" value="1"/>
</dbReference>
<dbReference type="SUPFAM" id="SSF58104">
    <property type="entry name" value="Methyl-accepting chemotaxis protein (MCP) signaling domain"/>
    <property type="match status" value="1"/>
</dbReference>
<dbReference type="SMART" id="SM00304">
    <property type="entry name" value="HAMP"/>
    <property type="match status" value="1"/>
</dbReference>
<dbReference type="CDD" id="cd11386">
    <property type="entry name" value="MCP_signal"/>
    <property type="match status" value="1"/>
</dbReference>
<dbReference type="InterPro" id="IPR047347">
    <property type="entry name" value="YvaQ-like_sensor"/>
</dbReference>
<dbReference type="PANTHER" id="PTHR43531">
    <property type="entry name" value="PROTEIN ICFG"/>
    <property type="match status" value="1"/>
</dbReference>
<dbReference type="AlphaFoldDB" id="A0A1W6L2L6"/>
<accession>A0A1W6L2L6</accession>
<dbReference type="CDD" id="cd19411">
    <property type="entry name" value="MCP2201-like_sensor"/>
    <property type="match status" value="1"/>
</dbReference>
<organism evidence="4 5">
    <name type="scientific">Piscinibacter gummiphilus</name>
    <dbReference type="NCBI Taxonomy" id="946333"/>
    <lineage>
        <taxon>Bacteria</taxon>
        <taxon>Pseudomonadati</taxon>
        <taxon>Pseudomonadota</taxon>
        <taxon>Betaproteobacteria</taxon>
        <taxon>Burkholderiales</taxon>
        <taxon>Sphaerotilaceae</taxon>
        <taxon>Piscinibacter</taxon>
    </lineage>
</organism>
<proteinExistence type="inferred from homology"/>
<gene>
    <name evidence="4" type="ORF">A4W93_00515</name>
</gene>
<dbReference type="Pfam" id="PF00015">
    <property type="entry name" value="MCPsignal"/>
    <property type="match status" value="1"/>
</dbReference>